<name>A0A5A7S8P7_9NOCA</name>
<accession>A0A5A7S8P7</accession>
<protein>
    <submittedName>
        <fullName evidence="1">Uncharacterized protein</fullName>
    </submittedName>
</protein>
<gene>
    <name evidence="1" type="ORF">FOY51_12465</name>
</gene>
<keyword evidence="2" id="KW-1185">Reference proteome</keyword>
<reference evidence="1 2" key="1">
    <citation type="submission" date="2019-07" db="EMBL/GenBank/DDBJ databases">
        <title>Rhodococcus cavernicolus sp. nov., isolated from a cave.</title>
        <authorList>
            <person name="Lee S.D."/>
        </authorList>
    </citation>
    <scope>NUCLEOTIDE SEQUENCE [LARGE SCALE GENOMIC DNA]</scope>
    <source>
        <strain evidence="1 2">C1-24</strain>
    </source>
</reference>
<comment type="caution">
    <text evidence="1">The sequence shown here is derived from an EMBL/GenBank/DDBJ whole genome shotgun (WGS) entry which is preliminary data.</text>
</comment>
<dbReference type="OrthoDB" id="2962349at2"/>
<evidence type="ECO:0000313" key="2">
    <source>
        <dbReference type="Proteomes" id="UP000322244"/>
    </source>
</evidence>
<dbReference type="EMBL" id="VLNY01000005">
    <property type="protein sequence ID" value="KAA0022510.1"/>
    <property type="molecule type" value="Genomic_DNA"/>
</dbReference>
<evidence type="ECO:0000313" key="1">
    <source>
        <dbReference type="EMBL" id="KAA0022510.1"/>
    </source>
</evidence>
<dbReference type="RefSeq" id="WP_149430566.1">
    <property type="nucleotide sequence ID" value="NZ_VLNY01000005.1"/>
</dbReference>
<dbReference type="Proteomes" id="UP000322244">
    <property type="component" value="Unassembled WGS sequence"/>
</dbReference>
<sequence>MYTSAERSDQEQATAAGYHASLAVCVIEALQSSVTDESDTAVVVDRYVAYRHAQGEIAEADGVRALLRTFEEVGGCEQWAGKVGNYRRRYDPAGAPVAGAAIEHAAELFYTHRIDTETDLRRAADDQAKFASLESGLREITGSSDAWFTLLELAGLENRFALVDAVAA</sequence>
<proteinExistence type="predicted"/>
<dbReference type="AlphaFoldDB" id="A0A5A7S8P7"/>
<organism evidence="1 2">
    <name type="scientific">Antrihabitans cavernicola</name>
    <dbReference type="NCBI Taxonomy" id="2495913"/>
    <lineage>
        <taxon>Bacteria</taxon>
        <taxon>Bacillati</taxon>
        <taxon>Actinomycetota</taxon>
        <taxon>Actinomycetes</taxon>
        <taxon>Mycobacteriales</taxon>
        <taxon>Nocardiaceae</taxon>
        <taxon>Antrihabitans</taxon>
    </lineage>
</organism>